<keyword evidence="6 10" id="KW-0472">Membrane</keyword>
<dbReference type="EMBL" id="CP046640">
    <property type="protein sequence ID" value="QTL99567.1"/>
    <property type="molecule type" value="Genomic_DNA"/>
</dbReference>
<dbReference type="CDD" id="cd06225">
    <property type="entry name" value="HAMP"/>
    <property type="match status" value="1"/>
</dbReference>
<comment type="similarity">
    <text evidence="8">Belongs to the methyl-accepting chemotaxis (MCP) protein family.</text>
</comment>
<organism evidence="13 14">
    <name type="scientific">Iocasia fonsfrigidae</name>
    <dbReference type="NCBI Taxonomy" id="2682810"/>
    <lineage>
        <taxon>Bacteria</taxon>
        <taxon>Bacillati</taxon>
        <taxon>Bacillota</taxon>
        <taxon>Clostridia</taxon>
        <taxon>Halanaerobiales</taxon>
        <taxon>Halanaerobiaceae</taxon>
        <taxon>Iocasia</taxon>
    </lineage>
</organism>
<sequence length="661" mass="71963">MLKTIKSRLMLIISLLVIVLIATSSWFAYNQSKGVIREMAVNSARQLVNSNAEAISLQLQAIRAQIMNLADTDAIKFMDWGQQQPIFERILSHEDYIESILVADLTGEYQVTAGENGNIKDRPYFKRAINNNETVISDPVISKATGKQIIVIASPIIKRFTDDQVIGIVGATIELKFLQTLVQEMNINGKGFGWIINDDNNTIAHPEEKYIGNSSLIDNAGDGLKGITAKMHGKSGVDFYQQQGEERWLVYTPIDLTDWSIAMGVKSQEVLNGLQIVKKGSFLISLIAILIGLLVSNFIANYITSPILTLLEVISSLAKGDLRKEITGNTMNRKDEIGILARQVREMTVNFRDIIKQVKDVSSNVVQSSNEVQHSVEQIGNTAEQVGVSIQNVASGAEEQSAQVDETANNVKLLSNEIDGIRTSSIELANEAEEVSQKISVGNKSIKESVNKVKAVKDDNSRIGKEINTLGEYSQEIGQIVGLISSISEQTNMLALNAAIEAARAGEAGRGFSVVADEIRELAEESAGATDKIAALISEIQTGIKDAVDQMSEGTANVDDSVLSIQETGKIFADINQMAVNLKESLDRVKEKTGVMNHNSQSVDQAINDISVVSEEFAQTAEEVAASSEEQIASTEEIISLTQQLADGSARLSETVDKFKI</sequence>
<dbReference type="InterPro" id="IPR003660">
    <property type="entry name" value="HAMP_dom"/>
</dbReference>
<dbReference type="Pfam" id="PF02743">
    <property type="entry name" value="dCache_1"/>
    <property type="match status" value="1"/>
</dbReference>
<feature type="transmembrane region" description="Helical" evidence="10">
    <location>
        <begin position="282"/>
        <end position="303"/>
    </location>
</feature>
<evidence type="ECO:0000256" key="5">
    <source>
        <dbReference type="ARBA" id="ARBA00022989"/>
    </source>
</evidence>
<comment type="subcellular location">
    <subcellularLocation>
        <location evidence="1">Cell membrane</location>
        <topology evidence="1">Multi-pass membrane protein</topology>
    </subcellularLocation>
</comment>
<dbReference type="GO" id="GO:0007165">
    <property type="term" value="P:signal transduction"/>
    <property type="evidence" value="ECO:0007669"/>
    <property type="project" value="UniProtKB-KW"/>
</dbReference>
<dbReference type="Gene3D" id="6.10.340.10">
    <property type="match status" value="1"/>
</dbReference>
<accession>A0A8A7KL58</accession>
<evidence type="ECO:0000313" key="14">
    <source>
        <dbReference type="Proteomes" id="UP000665020"/>
    </source>
</evidence>
<evidence type="ECO:0000259" key="12">
    <source>
        <dbReference type="PROSITE" id="PS50885"/>
    </source>
</evidence>
<dbReference type="Pfam" id="PF00015">
    <property type="entry name" value="MCPsignal"/>
    <property type="match status" value="1"/>
</dbReference>
<dbReference type="Proteomes" id="UP000665020">
    <property type="component" value="Chromosome"/>
</dbReference>
<dbReference type="PANTHER" id="PTHR32089">
    <property type="entry name" value="METHYL-ACCEPTING CHEMOTAXIS PROTEIN MCPB"/>
    <property type="match status" value="1"/>
</dbReference>
<dbReference type="PANTHER" id="PTHR32089:SF112">
    <property type="entry name" value="LYSOZYME-LIKE PROTEIN-RELATED"/>
    <property type="match status" value="1"/>
</dbReference>
<keyword evidence="3" id="KW-0145">Chemotaxis</keyword>
<evidence type="ECO:0000256" key="3">
    <source>
        <dbReference type="ARBA" id="ARBA00022500"/>
    </source>
</evidence>
<evidence type="ECO:0000256" key="7">
    <source>
        <dbReference type="ARBA" id="ARBA00023224"/>
    </source>
</evidence>
<feature type="domain" description="Methyl-accepting transducer" evidence="11">
    <location>
        <begin position="375"/>
        <end position="625"/>
    </location>
</feature>
<dbReference type="Gene3D" id="1.10.287.950">
    <property type="entry name" value="Methyl-accepting chemotaxis protein"/>
    <property type="match status" value="1"/>
</dbReference>
<dbReference type="SMART" id="SM00283">
    <property type="entry name" value="MA"/>
    <property type="match status" value="1"/>
</dbReference>
<name>A0A8A7KL58_9FIRM</name>
<dbReference type="PROSITE" id="PS50111">
    <property type="entry name" value="CHEMOTAXIS_TRANSDUC_2"/>
    <property type="match status" value="1"/>
</dbReference>
<evidence type="ECO:0000256" key="6">
    <source>
        <dbReference type="ARBA" id="ARBA00023136"/>
    </source>
</evidence>
<gene>
    <name evidence="13" type="ORF">GM661_17225</name>
</gene>
<dbReference type="SUPFAM" id="SSF103190">
    <property type="entry name" value="Sensory domain-like"/>
    <property type="match status" value="1"/>
</dbReference>
<dbReference type="AlphaFoldDB" id="A0A8A7KL58"/>
<dbReference type="KEGG" id="ifn:GM661_17225"/>
<evidence type="ECO:0000256" key="1">
    <source>
        <dbReference type="ARBA" id="ARBA00004651"/>
    </source>
</evidence>
<keyword evidence="4 10" id="KW-0812">Transmembrane</keyword>
<dbReference type="PROSITE" id="PS50885">
    <property type="entry name" value="HAMP"/>
    <property type="match status" value="1"/>
</dbReference>
<reference evidence="13" key="1">
    <citation type="submission" date="2019-12" db="EMBL/GenBank/DDBJ databases">
        <authorList>
            <person name="zhang j."/>
            <person name="sun C.M."/>
        </authorList>
    </citation>
    <scope>NUCLEOTIDE SEQUENCE</scope>
    <source>
        <strain evidence="13">NS-1</strain>
    </source>
</reference>
<evidence type="ECO:0000256" key="10">
    <source>
        <dbReference type="SAM" id="Phobius"/>
    </source>
</evidence>
<dbReference type="InterPro" id="IPR033479">
    <property type="entry name" value="dCache_1"/>
</dbReference>
<dbReference type="CDD" id="cd11386">
    <property type="entry name" value="MCP_signal"/>
    <property type="match status" value="1"/>
</dbReference>
<dbReference type="InterPro" id="IPR004089">
    <property type="entry name" value="MCPsignal_dom"/>
</dbReference>
<protein>
    <submittedName>
        <fullName evidence="13">HAMP domain-containing protein</fullName>
    </submittedName>
</protein>
<proteinExistence type="inferred from homology"/>
<keyword evidence="7 9" id="KW-0807">Transducer</keyword>
<evidence type="ECO:0000256" key="2">
    <source>
        <dbReference type="ARBA" id="ARBA00022475"/>
    </source>
</evidence>
<dbReference type="GO" id="GO:0005886">
    <property type="term" value="C:plasma membrane"/>
    <property type="evidence" value="ECO:0007669"/>
    <property type="project" value="UniProtKB-SubCell"/>
</dbReference>
<keyword evidence="2" id="KW-1003">Cell membrane</keyword>
<dbReference type="SUPFAM" id="SSF58104">
    <property type="entry name" value="Methyl-accepting chemotaxis protein (MCP) signaling domain"/>
    <property type="match status" value="1"/>
</dbReference>
<evidence type="ECO:0000259" key="11">
    <source>
        <dbReference type="PROSITE" id="PS50111"/>
    </source>
</evidence>
<dbReference type="Pfam" id="PF00672">
    <property type="entry name" value="HAMP"/>
    <property type="match status" value="1"/>
</dbReference>
<evidence type="ECO:0000313" key="13">
    <source>
        <dbReference type="EMBL" id="QTL99567.1"/>
    </source>
</evidence>
<dbReference type="CDD" id="cd12914">
    <property type="entry name" value="PDC1_DGC_like"/>
    <property type="match status" value="1"/>
</dbReference>
<feature type="domain" description="HAMP" evidence="12">
    <location>
        <begin position="301"/>
        <end position="356"/>
    </location>
</feature>
<dbReference type="InterPro" id="IPR029151">
    <property type="entry name" value="Sensor-like_sf"/>
</dbReference>
<dbReference type="RefSeq" id="WP_230867903.1">
    <property type="nucleotide sequence ID" value="NZ_CP046640.1"/>
</dbReference>
<dbReference type="SMART" id="SM00304">
    <property type="entry name" value="HAMP"/>
    <property type="match status" value="2"/>
</dbReference>
<dbReference type="CDD" id="cd12912">
    <property type="entry name" value="PDC2_MCP_like"/>
    <property type="match status" value="1"/>
</dbReference>
<evidence type="ECO:0000256" key="4">
    <source>
        <dbReference type="ARBA" id="ARBA00022692"/>
    </source>
</evidence>
<dbReference type="GO" id="GO:0006935">
    <property type="term" value="P:chemotaxis"/>
    <property type="evidence" value="ECO:0007669"/>
    <property type="project" value="UniProtKB-KW"/>
</dbReference>
<evidence type="ECO:0000256" key="9">
    <source>
        <dbReference type="PROSITE-ProRule" id="PRU00284"/>
    </source>
</evidence>
<keyword evidence="5 10" id="KW-1133">Transmembrane helix</keyword>
<dbReference type="Gene3D" id="3.30.450.20">
    <property type="entry name" value="PAS domain"/>
    <property type="match status" value="1"/>
</dbReference>
<keyword evidence="14" id="KW-1185">Reference proteome</keyword>
<evidence type="ECO:0000256" key="8">
    <source>
        <dbReference type="ARBA" id="ARBA00029447"/>
    </source>
</evidence>